<dbReference type="RefSeq" id="WP_367852463.1">
    <property type="nucleotide sequence ID" value="NZ_JBFOHK010000001.1"/>
</dbReference>
<dbReference type="PANTHER" id="PTHR33570:SF9">
    <property type="entry name" value="BLL4600 PROTEIN"/>
    <property type="match status" value="1"/>
</dbReference>
<evidence type="ECO:0000313" key="2">
    <source>
        <dbReference type="EMBL" id="MEW9570366.1"/>
    </source>
</evidence>
<protein>
    <submittedName>
        <fullName evidence="2">Carboxymuconolactone decarboxylase family protein</fullName>
    </submittedName>
</protein>
<dbReference type="SUPFAM" id="SSF69118">
    <property type="entry name" value="AhpD-like"/>
    <property type="match status" value="1"/>
</dbReference>
<feature type="domain" description="Carboxymuconolactone decarboxylase-like" evidence="1">
    <location>
        <begin position="17"/>
        <end position="100"/>
    </location>
</feature>
<reference evidence="2 3" key="1">
    <citation type="submission" date="2024-06" db="EMBL/GenBank/DDBJ databases">
        <authorList>
            <person name="Woo H."/>
        </authorList>
    </citation>
    <scope>NUCLEOTIDE SEQUENCE [LARGE SCALE GENOMIC DNA]</scope>
    <source>
        <strain evidence="2 3">Si-c</strain>
    </source>
</reference>
<dbReference type="PANTHER" id="PTHR33570">
    <property type="entry name" value="4-CARBOXYMUCONOLACTONE DECARBOXYLASE FAMILY PROTEIN"/>
    <property type="match status" value="1"/>
</dbReference>
<evidence type="ECO:0000313" key="3">
    <source>
        <dbReference type="Proteomes" id="UP001556220"/>
    </source>
</evidence>
<proteinExistence type="predicted"/>
<dbReference type="Gene3D" id="1.20.1290.10">
    <property type="entry name" value="AhpD-like"/>
    <property type="match status" value="1"/>
</dbReference>
<sequence>MKEVPTNARKSFGDIAPHLAEVTDKVLFGDVWEQAALSPRDRSLVTITSLVSLYRVNEMPFHFKKALENGVTREEIIGTITHLAFYAGWPPAMTALQIARKVFDEAGDP</sequence>
<organism evidence="2 3">
    <name type="scientific">Rhodanobacter lycopersici</name>
    <dbReference type="NCBI Taxonomy" id="3162487"/>
    <lineage>
        <taxon>Bacteria</taxon>
        <taxon>Pseudomonadati</taxon>
        <taxon>Pseudomonadota</taxon>
        <taxon>Gammaproteobacteria</taxon>
        <taxon>Lysobacterales</taxon>
        <taxon>Rhodanobacteraceae</taxon>
        <taxon>Rhodanobacter</taxon>
    </lineage>
</organism>
<keyword evidence="3" id="KW-1185">Reference proteome</keyword>
<evidence type="ECO:0000259" key="1">
    <source>
        <dbReference type="Pfam" id="PF02627"/>
    </source>
</evidence>
<dbReference type="InterPro" id="IPR029032">
    <property type="entry name" value="AhpD-like"/>
</dbReference>
<comment type="caution">
    <text evidence="2">The sequence shown here is derived from an EMBL/GenBank/DDBJ whole genome shotgun (WGS) entry which is preliminary data.</text>
</comment>
<name>A0ABV3QB07_9GAMM</name>
<accession>A0ABV3QB07</accession>
<dbReference type="Proteomes" id="UP001556220">
    <property type="component" value="Unassembled WGS sequence"/>
</dbReference>
<dbReference type="InterPro" id="IPR052512">
    <property type="entry name" value="4CMD/NDH-1_regulator"/>
</dbReference>
<gene>
    <name evidence="2" type="ORF">ABQJ54_01235</name>
</gene>
<dbReference type="EMBL" id="JBFOHK010000001">
    <property type="protein sequence ID" value="MEW9570366.1"/>
    <property type="molecule type" value="Genomic_DNA"/>
</dbReference>
<dbReference type="Pfam" id="PF02627">
    <property type="entry name" value="CMD"/>
    <property type="match status" value="1"/>
</dbReference>
<dbReference type="InterPro" id="IPR003779">
    <property type="entry name" value="CMD-like"/>
</dbReference>